<evidence type="ECO:0000313" key="1">
    <source>
        <dbReference type="EMBL" id="ESA02038.1"/>
    </source>
</evidence>
<gene>
    <name evidence="1" type="ORF">GLOINDRAFT_86589</name>
</gene>
<organism evidence="1">
    <name type="scientific">Rhizophagus irregularis (strain DAOM 181602 / DAOM 197198 / MUCL 43194)</name>
    <name type="common">Arbuscular mycorrhizal fungus</name>
    <name type="synonym">Glomus intraradices</name>
    <dbReference type="NCBI Taxonomy" id="747089"/>
    <lineage>
        <taxon>Eukaryota</taxon>
        <taxon>Fungi</taxon>
        <taxon>Fungi incertae sedis</taxon>
        <taxon>Mucoromycota</taxon>
        <taxon>Glomeromycotina</taxon>
        <taxon>Glomeromycetes</taxon>
        <taxon>Glomerales</taxon>
        <taxon>Glomeraceae</taxon>
        <taxon>Rhizophagus</taxon>
    </lineage>
</organism>
<sequence length="100" mass="11509">MKYTILCLPFIFVPNSYQLYLPKVIEKIGLYNLIWREGTTSVLGTVYFFFRLPNLQMTSQPSRQPSYPQILLRCCSRLSIGSPVISLAQPLLKNPNPRKS</sequence>
<proteinExistence type="predicted"/>
<dbReference type="AlphaFoldDB" id="U9T6W5"/>
<name>U9T6W5_RHIID</name>
<accession>U9T6W5</accession>
<dbReference type="EMBL" id="KI296012">
    <property type="protein sequence ID" value="ESA02038.1"/>
    <property type="molecule type" value="Genomic_DNA"/>
</dbReference>
<reference evidence="1" key="1">
    <citation type="submission" date="2013-07" db="EMBL/GenBank/DDBJ databases">
        <title>The genome of an arbuscular mycorrhizal fungus provides insights into the evolution of the oldest plant symbiosis.</title>
        <authorList>
            <consortium name="DOE Joint Genome Institute"/>
            <person name="Tisserant E."/>
            <person name="Malbreil M."/>
            <person name="Kuo A."/>
            <person name="Kohler A."/>
            <person name="Symeonidi A."/>
            <person name="Balestrini R."/>
            <person name="Charron P."/>
            <person name="Duensing N."/>
            <person name="Frei-dit-Frey N."/>
            <person name="Gianinazzi-Pearson V."/>
            <person name="Gilbert B."/>
            <person name="Handa Y."/>
            <person name="Hijri M."/>
            <person name="Kaul R."/>
            <person name="Kawaguchi M."/>
            <person name="Krajinski F."/>
            <person name="Lammers P."/>
            <person name="Lapierre D."/>
            <person name="Masclaux F.G."/>
            <person name="Murat C."/>
            <person name="Morin E."/>
            <person name="Ndikumana S."/>
            <person name="Pagni M."/>
            <person name="Petitpierre D."/>
            <person name="Requena N."/>
            <person name="Rosikiewicz P."/>
            <person name="Riley R."/>
            <person name="Saito K."/>
            <person name="San Clemente H."/>
            <person name="Shapiro H."/>
            <person name="van Tuinen D."/>
            <person name="Becard G."/>
            <person name="Bonfante P."/>
            <person name="Paszkowski U."/>
            <person name="Shachar-Hill Y."/>
            <person name="Young J.P."/>
            <person name="Sanders I.R."/>
            <person name="Henrissat B."/>
            <person name="Rensing S.A."/>
            <person name="Grigoriev I.V."/>
            <person name="Corradi N."/>
            <person name="Roux C."/>
            <person name="Martin F."/>
        </authorList>
    </citation>
    <scope>NUCLEOTIDE SEQUENCE</scope>
    <source>
        <strain evidence="1">DAOM 197198</strain>
    </source>
</reference>
<dbReference type="HOGENOM" id="CLU_2307538_0_0_1"/>
<protein>
    <submittedName>
        <fullName evidence="1">Uncharacterized protein</fullName>
    </submittedName>
</protein>